<evidence type="ECO:0000313" key="1">
    <source>
        <dbReference type="EMBL" id="ABP00584.1"/>
    </source>
</evidence>
<dbReference type="Gramene" id="ABP00584">
    <property type="protein sequence ID" value="ABP00584"/>
    <property type="gene ID" value="OSTLU_18759"/>
</dbReference>
<protein>
    <submittedName>
        <fullName evidence="1">Uncharacterized protein</fullName>
    </submittedName>
</protein>
<dbReference type="PANTHER" id="PTHR14659:SF1">
    <property type="entry name" value="ALPHA- AND GAMMA-ADAPTIN-BINDING PROTEIN P34"/>
    <property type="match status" value="1"/>
</dbReference>
<evidence type="ECO:0000313" key="2">
    <source>
        <dbReference type="Proteomes" id="UP000001568"/>
    </source>
</evidence>
<dbReference type="AlphaFoldDB" id="A4SA13"/>
<sequence length="260" mass="28329">MAYVDAVRATLGARDDDDDDDDDDGRWTLDTKYYVADVRARVVDDATAGEKRESASRARRGRARAVVLACGSAEEFARGRDALERDARDDEDATEAFEGVDARIVAYDVSEARETGVPEDVRAWALDRMFEVVEVRLDDAAADEALTRDAAKDEDAHGVRRTIAALEATMWDVLELKSLGEESDLGREMRATTTTRTREDVEALAVANGLLGDDAAESPSAMGEGVVQARIAALYDDALALKEEERLEKLADILAGDLSL</sequence>
<dbReference type="EMBL" id="CP000597">
    <property type="protein sequence ID" value="ABP00584.1"/>
    <property type="molecule type" value="Genomic_DNA"/>
</dbReference>
<dbReference type="OMA" id="WASMELK"/>
<reference evidence="1 2" key="1">
    <citation type="journal article" date="2007" name="Proc. Natl. Acad. Sci. U.S.A.">
        <title>The tiny eukaryote Ostreococcus provides genomic insights into the paradox of plankton speciation.</title>
        <authorList>
            <person name="Palenik B."/>
            <person name="Grimwood J."/>
            <person name="Aerts A."/>
            <person name="Rouze P."/>
            <person name="Salamov A."/>
            <person name="Putnam N."/>
            <person name="Dupont C."/>
            <person name="Jorgensen R."/>
            <person name="Derelle E."/>
            <person name="Rombauts S."/>
            <person name="Zhou K."/>
            <person name="Otillar R."/>
            <person name="Merchant S.S."/>
            <person name="Podell S."/>
            <person name="Gaasterland T."/>
            <person name="Napoli C."/>
            <person name="Gendler K."/>
            <person name="Manuell A."/>
            <person name="Tai V."/>
            <person name="Vallon O."/>
            <person name="Piganeau G."/>
            <person name="Jancek S."/>
            <person name="Heijde M."/>
            <person name="Jabbari K."/>
            <person name="Bowler C."/>
            <person name="Lohr M."/>
            <person name="Robbens S."/>
            <person name="Werner G."/>
            <person name="Dubchak I."/>
            <person name="Pazour G.J."/>
            <person name="Ren Q."/>
            <person name="Paulsen I."/>
            <person name="Delwiche C."/>
            <person name="Schmutz J."/>
            <person name="Rokhsar D."/>
            <person name="Van de Peer Y."/>
            <person name="Moreau H."/>
            <person name="Grigoriev I.V."/>
        </authorList>
    </citation>
    <scope>NUCLEOTIDE SEQUENCE [LARGE SCALE GENOMIC DNA]</scope>
    <source>
        <strain evidence="1 2">CCE9901</strain>
    </source>
</reference>
<dbReference type="PANTHER" id="PTHR14659">
    <property type="entry name" value="ALPHA- AND GAMMA-ADAPTIN-BINDING PROTEIN P34"/>
    <property type="match status" value="1"/>
</dbReference>
<dbReference type="GeneID" id="5006219"/>
<accession>A4SA13</accession>
<gene>
    <name evidence="1" type="ORF">OSTLU_18759</name>
</gene>
<dbReference type="HOGENOM" id="CLU_1071145_0_0_1"/>
<organism evidence="1 2">
    <name type="scientific">Ostreococcus lucimarinus (strain CCE9901)</name>
    <dbReference type="NCBI Taxonomy" id="436017"/>
    <lineage>
        <taxon>Eukaryota</taxon>
        <taxon>Viridiplantae</taxon>
        <taxon>Chlorophyta</taxon>
        <taxon>Mamiellophyceae</taxon>
        <taxon>Mamiellales</taxon>
        <taxon>Bathycoccaceae</taxon>
        <taxon>Ostreococcus</taxon>
    </lineage>
</organism>
<name>A4SA13_OSTLU</name>
<dbReference type="KEGG" id="olu:OSTLU_18759"/>
<proteinExistence type="predicted"/>
<keyword evidence="2" id="KW-1185">Reference proteome</keyword>
<dbReference type="InterPro" id="IPR019341">
    <property type="entry name" value="Alpha/Gamma-adaptin-bd_p34"/>
</dbReference>
<dbReference type="Proteomes" id="UP000001568">
    <property type="component" value="Chromosome 17"/>
</dbReference>
<dbReference type="RefSeq" id="XP_001422267.1">
    <property type="nucleotide sequence ID" value="XM_001422230.1"/>
</dbReference>